<dbReference type="EMBL" id="BAABWH010000003">
    <property type="protein sequence ID" value="GAA6145195.1"/>
    <property type="molecule type" value="Genomic_DNA"/>
</dbReference>
<sequence>MAIRQFTTVLLLAVVTLLTGCKLDVEITTPDSITQHEPFGYSAEVTRGDTDGLTYSWSLNGVVISNLAESQALVSTPGVHTLSVTVINEKDQEGEATVELNVLPAEVLNPEFDFTIRTADLTGLAIADVAITVNGTETQTDATGTALLEDIPLNAVMVVTAAKDGYLDQSYRYEFSGSPESAAVVLTMTEQAAAVTFNNEAPATVNTEELSTSVSLPAGAFVDADGNPVTGDIDLAMTPIDIRQIGAAFPGGGQALTENGEVVALVTTGMIDFEFTQNGEPLQLAQGATATIQMDLVSNIGADGRILTEGDTIEMWWFDPATGLWVEEGEGSVIASASSMTGLALEAEVTHFTTWNWDYYKEEDRASFVLNCTREGQLLAVDESCFVRVVGGTLNRSFTVDNGGVTAINLPPGVTFDVYADLIHTGSQIFRGTTSFTTVPGSVSVTVDLLPYPTDTGSVSCFITDGASTAQVACTGTATGDTGTYEVFSTDPGTLTGQFEYVSGELVTVAANIQGFGATQTVDTNLLAGPLNIQLTASVGLGSISCSATLDGADLEYFPCAGRITDDLAGEYVFTESDFSGTPLSGTFAYNDMASVLTVQVVNALNGSSIDIYDYDGNQYVYVNGTPDEVILDLNVDTADIDMVYDISSSDIYSISCVDTLGQPVDNCYVSIYGQFENRIFDGVLGEDQSLAPSWFTDSLIFADDTEAQNSFGWANSFDEDDPQGGRYYSIDYQVDVISKTVVFVMEGENLNCLPDGDGIVLCICPPGEECDIPVVN</sequence>
<evidence type="ECO:0008006" key="3">
    <source>
        <dbReference type="Google" id="ProtNLM"/>
    </source>
</evidence>
<dbReference type="Proteomes" id="UP001481413">
    <property type="component" value="Unassembled WGS sequence"/>
</dbReference>
<dbReference type="RefSeq" id="WP_353294134.1">
    <property type="nucleotide sequence ID" value="NZ_BAABWH010000003.1"/>
</dbReference>
<gene>
    <name evidence="1" type="ORF">NBRC116585_13130</name>
</gene>
<dbReference type="PROSITE" id="PS51257">
    <property type="entry name" value="PROKAR_LIPOPROTEIN"/>
    <property type="match status" value="1"/>
</dbReference>
<reference evidence="1 2" key="1">
    <citation type="submission" date="2024-04" db="EMBL/GenBank/DDBJ databases">
        <title>Draft genome sequence of Thalassolituus maritimus NBRC 116585.</title>
        <authorList>
            <person name="Miyakawa T."/>
            <person name="Kusuya Y."/>
            <person name="Miura T."/>
        </authorList>
    </citation>
    <scope>NUCLEOTIDE SEQUENCE [LARGE SCALE GENOMIC DNA]</scope>
    <source>
        <strain evidence="1 2">5NW40-0001</strain>
    </source>
</reference>
<accession>A0ABP9ZYH9</accession>
<keyword evidence="2" id="KW-1185">Reference proteome</keyword>
<proteinExistence type="predicted"/>
<evidence type="ECO:0000313" key="1">
    <source>
        <dbReference type="EMBL" id="GAA6145195.1"/>
    </source>
</evidence>
<evidence type="ECO:0000313" key="2">
    <source>
        <dbReference type="Proteomes" id="UP001481413"/>
    </source>
</evidence>
<comment type="caution">
    <text evidence="1">The sequence shown here is derived from an EMBL/GenBank/DDBJ whole genome shotgun (WGS) entry which is preliminary data.</text>
</comment>
<organism evidence="1 2">
    <name type="scientific">Thalassolituus maritimus</name>
    <dbReference type="NCBI Taxonomy" id="484498"/>
    <lineage>
        <taxon>Bacteria</taxon>
        <taxon>Pseudomonadati</taxon>
        <taxon>Pseudomonadota</taxon>
        <taxon>Gammaproteobacteria</taxon>
        <taxon>Oceanospirillales</taxon>
        <taxon>Oceanospirillaceae</taxon>
        <taxon>Thalassolituus</taxon>
    </lineage>
</organism>
<name>A0ABP9ZYH9_9GAMM</name>
<protein>
    <recommendedName>
        <fullName evidence="3">PKD/Chitinase domain-containing protein</fullName>
    </recommendedName>
</protein>